<evidence type="ECO:0000313" key="3">
    <source>
        <dbReference type="EMBL" id="QES51720.1"/>
    </source>
</evidence>
<dbReference type="SUPFAM" id="SSF50475">
    <property type="entry name" value="FMN-binding split barrel"/>
    <property type="match status" value="1"/>
</dbReference>
<accession>A0A5P2DB08</accession>
<dbReference type="GO" id="GO:0070967">
    <property type="term" value="F:coenzyme F420 binding"/>
    <property type="evidence" value="ECO:0007669"/>
    <property type="project" value="TreeGrafter"/>
</dbReference>
<dbReference type="AlphaFoldDB" id="A0A5P2DB08"/>
<dbReference type="InterPro" id="IPR052019">
    <property type="entry name" value="F420H2_bilvrd_red/Heme_oxyg"/>
</dbReference>
<feature type="domain" description="Pyridoxamine 5'-phosphate oxidase N-terminal" evidence="2">
    <location>
        <begin position="7"/>
        <end position="134"/>
    </location>
</feature>
<evidence type="ECO:0000259" key="2">
    <source>
        <dbReference type="Pfam" id="PF01243"/>
    </source>
</evidence>
<evidence type="ECO:0000256" key="1">
    <source>
        <dbReference type="ARBA" id="ARBA00023002"/>
    </source>
</evidence>
<organism evidence="3 4">
    <name type="scientific">Streptomyces venezuelae</name>
    <dbReference type="NCBI Taxonomy" id="54571"/>
    <lineage>
        <taxon>Bacteria</taxon>
        <taxon>Bacillati</taxon>
        <taxon>Actinomycetota</taxon>
        <taxon>Actinomycetes</taxon>
        <taxon>Kitasatosporales</taxon>
        <taxon>Streptomycetaceae</taxon>
        <taxon>Streptomyces</taxon>
    </lineage>
</organism>
<dbReference type="Proteomes" id="UP000325211">
    <property type="component" value="Chromosome"/>
</dbReference>
<dbReference type="PANTHER" id="PTHR35176">
    <property type="entry name" value="HEME OXYGENASE HI_0854-RELATED"/>
    <property type="match status" value="1"/>
</dbReference>
<proteinExistence type="predicted"/>
<dbReference type="InterPro" id="IPR011576">
    <property type="entry name" value="Pyridox_Oxase_N"/>
</dbReference>
<dbReference type="RefSeq" id="WP_150211466.1">
    <property type="nucleotide sequence ID" value="NZ_CP029190.1"/>
</dbReference>
<keyword evidence="1" id="KW-0560">Oxidoreductase</keyword>
<sequence>MALSIAEREAFLAEPHIGSLAVARPDADRAPLVVPIWYVYQPGGDLWVVTAVDSVKARLLAGAGRFSLLAERVTPTIRYVSVEGAIVSTAPTTKDEMRTVAARYLPPAALEAYLELSAREYGPQQTVRMRPEHWLSADLGSI</sequence>
<dbReference type="EMBL" id="CP029190">
    <property type="protein sequence ID" value="QES51720.1"/>
    <property type="molecule type" value="Genomic_DNA"/>
</dbReference>
<dbReference type="Gene3D" id="2.30.110.10">
    <property type="entry name" value="Electron Transport, Fmn-binding Protein, Chain A"/>
    <property type="match status" value="1"/>
</dbReference>
<dbReference type="Pfam" id="PF01243">
    <property type="entry name" value="PNPOx_N"/>
    <property type="match status" value="1"/>
</dbReference>
<dbReference type="InterPro" id="IPR012349">
    <property type="entry name" value="Split_barrel_FMN-bd"/>
</dbReference>
<name>A0A5P2DB08_STRVZ</name>
<reference evidence="3 4" key="1">
    <citation type="submission" date="2018-05" db="EMBL/GenBank/DDBJ databases">
        <title>Streptomyces venezuelae.</title>
        <authorList>
            <person name="Kim W."/>
            <person name="Lee N."/>
            <person name="Cho B.-K."/>
        </authorList>
    </citation>
    <scope>NUCLEOTIDE SEQUENCE [LARGE SCALE GENOMIC DNA]</scope>
    <source>
        <strain evidence="3 4">ATCC 21782</strain>
    </source>
</reference>
<gene>
    <name evidence="3" type="ORF">DEJ50_31595</name>
</gene>
<dbReference type="PANTHER" id="PTHR35176:SF6">
    <property type="entry name" value="HEME OXYGENASE HI_0854-RELATED"/>
    <property type="match status" value="1"/>
</dbReference>
<protein>
    <submittedName>
        <fullName evidence="3">Pyridoxamine 5-phosphate oxidase</fullName>
    </submittedName>
</protein>
<dbReference type="OrthoDB" id="5242787at2"/>
<evidence type="ECO:0000313" key="4">
    <source>
        <dbReference type="Proteomes" id="UP000325211"/>
    </source>
</evidence>
<dbReference type="GO" id="GO:0005829">
    <property type="term" value="C:cytosol"/>
    <property type="evidence" value="ECO:0007669"/>
    <property type="project" value="TreeGrafter"/>
</dbReference>
<dbReference type="GO" id="GO:0016627">
    <property type="term" value="F:oxidoreductase activity, acting on the CH-CH group of donors"/>
    <property type="evidence" value="ECO:0007669"/>
    <property type="project" value="TreeGrafter"/>
</dbReference>